<gene>
    <name evidence="1" type="ORF">EC973_002911</name>
</gene>
<dbReference type="AlphaFoldDB" id="A0A8H7BHR2"/>
<dbReference type="PANTHER" id="PTHR33559">
    <property type="entry name" value="PROTEASOME ASSEMBLY CHAPERONE 4"/>
    <property type="match status" value="1"/>
</dbReference>
<accession>A0A8H7BHR2</accession>
<dbReference type="InterPro" id="IPR032157">
    <property type="entry name" value="PAC4"/>
</dbReference>
<dbReference type="OrthoDB" id="368507at2759"/>
<dbReference type="GO" id="GO:0043248">
    <property type="term" value="P:proteasome assembly"/>
    <property type="evidence" value="ECO:0007669"/>
    <property type="project" value="InterPro"/>
</dbReference>
<sequence>MADADQARFLVHQATHLFLTEPIHFQLLQMDKSMFVWVARLVVEKKKLAIPAATTVLGRDVSERSKNMARRLAIKHKQQFYVSLDVGEQDDLLNAFVEKKLMEMVKTATT</sequence>
<reference evidence="1" key="1">
    <citation type="submission" date="2020-01" db="EMBL/GenBank/DDBJ databases">
        <title>Genome Sequencing of Three Apophysomyces-Like Fungal Strains Confirms a Novel Fungal Genus in the Mucoromycota with divergent Burkholderia-like Endosymbiotic Bacteria.</title>
        <authorList>
            <person name="Stajich J.E."/>
            <person name="Macias A.M."/>
            <person name="Carter-House D."/>
            <person name="Lovett B."/>
            <person name="Kasson L.R."/>
            <person name="Berry K."/>
            <person name="Grigoriev I."/>
            <person name="Chang Y."/>
            <person name="Spatafora J."/>
            <person name="Kasson M.T."/>
        </authorList>
    </citation>
    <scope>NUCLEOTIDE SEQUENCE</scope>
    <source>
        <strain evidence="1">NRRL A-21654</strain>
    </source>
</reference>
<evidence type="ECO:0000313" key="1">
    <source>
        <dbReference type="EMBL" id="KAF7722598.1"/>
    </source>
</evidence>
<name>A0A8H7BHR2_9FUNG</name>
<proteinExistence type="predicted"/>
<dbReference type="PANTHER" id="PTHR33559:SF1">
    <property type="entry name" value="PROTEASOME ASSEMBLY CHAPERONE 4"/>
    <property type="match status" value="1"/>
</dbReference>
<evidence type="ECO:0000313" key="2">
    <source>
        <dbReference type="Proteomes" id="UP000605846"/>
    </source>
</evidence>
<dbReference type="Proteomes" id="UP000605846">
    <property type="component" value="Unassembled WGS sequence"/>
</dbReference>
<comment type="caution">
    <text evidence="1">The sequence shown here is derived from an EMBL/GenBank/DDBJ whole genome shotgun (WGS) entry which is preliminary data.</text>
</comment>
<dbReference type="EMBL" id="JABAYA010000186">
    <property type="protein sequence ID" value="KAF7722598.1"/>
    <property type="molecule type" value="Genomic_DNA"/>
</dbReference>
<protein>
    <submittedName>
        <fullName evidence="1">Uncharacterized protein</fullName>
    </submittedName>
</protein>
<dbReference type="Pfam" id="PF16093">
    <property type="entry name" value="PAC4"/>
    <property type="match status" value="1"/>
</dbReference>
<keyword evidence="2" id="KW-1185">Reference proteome</keyword>
<organism evidence="1 2">
    <name type="scientific">Apophysomyces ossiformis</name>
    <dbReference type="NCBI Taxonomy" id="679940"/>
    <lineage>
        <taxon>Eukaryota</taxon>
        <taxon>Fungi</taxon>
        <taxon>Fungi incertae sedis</taxon>
        <taxon>Mucoromycota</taxon>
        <taxon>Mucoromycotina</taxon>
        <taxon>Mucoromycetes</taxon>
        <taxon>Mucorales</taxon>
        <taxon>Mucorineae</taxon>
        <taxon>Mucoraceae</taxon>
        <taxon>Apophysomyces</taxon>
    </lineage>
</organism>